<accession>A0ABS0CKE2</accession>
<comment type="caution">
    <text evidence="1">The sequence shown here is derived from an EMBL/GenBank/DDBJ whole genome shotgun (WGS) entry which is preliminary data.</text>
</comment>
<name>A0ABS0CKE2_9NOCA</name>
<proteinExistence type="predicted"/>
<sequence>MKTIEIFEMPTRGDLQNPSEALNDYLSAAGAGRDDATPDIFQFACMMAATQAEEGASDDEQCLSIFQNALPGWTSRFGLNLKIHGYGVFYPTYGPYGADRGDASSICWAATGFSDRPRAYEAIALSPDAPTPPDSLVDQYSDWSQNAAAAADEETNDSARFSAFVDAMNESLSASGHASAGTSYGYFNSGGSEIYTPELRESGMLWNVAPFGSWGDHRYQCITVLPR</sequence>
<dbReference type="RefSeq" id="WP_195128424.1">
    <property type="nucleotide sequence ID" value="NZ_JADLQX010000003.1"/>
</dbReference>
<dbReference type="Proteomes" id="UP000702209">
    <property type="component" value="Unassembled WGS sequence"/>
</dbReference>
<reference evidence="1 2" key="1">
    <citation type="submission" date="2020-10" db="EMBL/GenBank/DDBJ databases">
        <title>Identification of Nocardia species via Next-generation sequencing and recognition of intraspecies genetic diversity.</title>
        <authorList>
            <person name="Li P."/>
            <person name="Li P."/>
            <person name="Lu B."/>
        </authorList>
    </citation>
    <scope>NUCLEOTIDE SEQUENCE [LARGE SCALE GENOMIC DNA]</scope>
    <source>
        <strain evidence="1 2">BJ06-0157</strain>
    </source>
</reference>
<gene>
    <name evidence="1" type="ORF">IU459_05865</name>
</gene>
<evidence type="ECO:0000313" key="2">
    <source>
        <dbReference type="Proteomes" id="UP000702209"/>
    </source>
</evidence>
<dbReference type="EMBL" id="JADLQX010000003">
    <property type="protein sequence ID" value="MBF6297069.1"/>
    <property type="molecule type" value="Genomic_DNA"/>
</dbReference>
<keyword evidence="2" id="KW-1185">Reference proteome</keyword>
<protein>
    <submittedName>
        <fullName evidence="1">Uncharacterized protein</fullName>
    </submittedName>
</protein>
<organism evidence="1 2">
    <name type="scientific">Nocardia amamiensis</name>
    <dbReference type="NCBI Taxonomy" id="404578"/>
    <lineage>
        <taxon>Bacteria</taxon>
        <taxon>Bacillati</taxon>
        <taxon>Actinomycetota</taxon>
        <taxon>Actinomycetes</taxon>
        <taxon>Mycobacteriales</taxon>
        <taxon>Nocardiaceae</taxon>
        <taxon>Nocardia</taxon>
    </lineage>
</organism>
<evidence type="ECO:0000313" key="1">
    <source>
        <dbReference type="EMBL" id="MBF6297069.1"/>
    </source>
</evidence>